<organism evidence="3 4">
    <name type="scientific">Tahibacter amnicola</name>
    <dbReference type="NCBI Taxonomy" id="2976241"/>
    <lineage>
        <taxon>Bacteria</taxon>
        <taxon>Pseudomonadati</taxon>
        <taxon>Pseudomonadota</taxon>
        <taxon>Gammaproteobacteria</taxon>
        <taxon>Lysobacterales</taxon>
        <taxon>Rhodanobacteraceae</taxon>
        <taxon>Tahibacter</taxon>
    </lineage>
</organism>
<feature type="region of interest" description="Disordered" evidence="1">
    <location>
        <begin position="355"/>
        <end position="387"/>
    </location>
</feature>
<dbReference type="GO" id="GO:0006508">
    <property type="term" value="P:proteolysis"/>
    <property type="evidence" value="ECO:0007669"/>
    <property type="project" value="UniProtKB-KW"/>
</dbReference>
<dbReference type="Gene3D" id="2.40.10.10">
    <property type="entry name" value="Trypsin-like serine proteases"/>
    <property type="match status" value="2"/>
</dbReference>
<feature type="compositionally biased region" description="Polar residues" evidence="1">
    <location>
        <begin position="373"/>
        <end position="387"/>
    </location>
</feature>
<sequence length="582" mass="62426">MNRLSAGVALTTLLVCGASAAGMRQVVSEPVRSDASAVRQEQWRAQTPLKSVSPTLRLPPLAAERISSMQRRNSESRRHRLQVGLSRSIASEATEDLPRPARHAVDGGVVLDLDVVSPEAEALRVGIHVAAWPDGVELRVAGSRFNADIFATPASQARAQASPEGLFWTAVTDGDRQHLELFIPDGVDPDTVVLRIESVSHLVVPPQQGQGWHKALGDSDDCNIDVVCRINTLGDVFAAVKDAVAHMVFQSNGGSFVCTGTLLNDADSATQIPYFFTAHHCIGNQTEASSLTTFWRYETPDCGTLQSGARIQVTGGAQLLYSQSNTDGALLRLNSQPPAGAVLAGWDAAPLSPSTPVTTIHHPRGDNKKVSRGNHSGTTANVNIDGQLLDSSNRASWSEGTTQGGSSGAGLFTGTNYQLRGGLAGGSSSCANSGDPEAEGNVDFYSRLDQIFPSVQQYLMPVSVPGPTRDYTGQWDLRTESGRGLSMFAFNQVLFVLWFVYDNQGRATWYSLDVVWSAPDRASGRVLSWTGSPWGPTYNPDARVMTQVGTFSLTFTSATQATFTYNVLGVNRTIEIAKFVIN</sequence>
<evidence type="ECO:0000313" key="3">
    <source>
        <dbReference type="EMBL" id="UXI66204.1"/>
    </source>
</evidence>
<keyword evidence="3" id="KW-0378">Hydrolase</keyword>
<name>A0ABY6B955_9GAMM</name>
<gene>
    <name evidence="3" type="ORF">N4264_15755</name>
</gene>
<keyword evidence="4" id="KW-1185">Reference proteome</keyword>
<dbReference type="GO" id="GO:0008233">
    <property type="term" value="F:peptidase activity"/>
    <property type="evidence" value="ECO:0007669"/>
    <property type="project" value="UniProtKB-KW"/>
</dbReference>
<reference evidence="3" key="1">
    <citation type="submission" date="2022-09" db="EMBL/GenBank/DDBJ databases">
        <title>Tahibacter sp. nov., isolated from a fresh water.</title>
        <authorList>
            <person name="Baek J.H."/>
            <person name="Lee J.K."/>
            <person name="Kim J.M."/>
            <person name="Jeon C.O."/>
        </authorList>
    </citation>
    <scope>NUCLEOTIDE SEQUENCE</scope>
    <source>
        <strain evidence="3">W38</strain>
    </source>
</reference>
<dbReference type="InterPro" id="IPR043504">
    <property type="entry name" value="Peptidase_S1_PA_chymotrypsin"/>
</dbReference>
<dbReference type="Proteomes" id="UP001064632">
    <property type="component" value="Chromosome"/>
</dbReference>
<protein>
    <submittedName>
        <fullName evidence="3">Serine protease</fullName>
    </submittedName>
</protein>
<dbReference type="InterPro" id="IPR009003">
    <property type="entry name" value="Peptidase_S1_PA"/>
</dbReference>
<dbReference type="Pfam" id="PF13365">
    <property type="entry name" value="Trypsin_2"/>
    <property type="match status" value="1"/>
</dbReference>
<keyword evidence="2" id="KW-0732">Signal</keyword>
<dbReference type="RefSeq" id="WP_261693188.1">
    <property type="nucleotide sequence ID" value="NZ_CP104694.1"/>
</dbReference>
<keyword evidence="3" id="KW-0645">Protease</keyword>
<dbReference type="PANTHER" id="PTHR36234:SF5">
    <property type="entry name" value="LYSYL ENDOPEPTIDASE"/>
    <property type="match status" value="1"/>
</dbReference>
<dbReference type="SUPFAM" id="SSF50494">
    <property type="entry name" value="Trypsin-like serine proteases"/>
    <property type="match status" value="1"/>
</dbReference>
<dbReference type="PANTHER" id="PTHR36234">
    <property type="entry name" value="LYSYL ENDOPEPTIDASE"/>
    <property type="match status" value="1"/>
</dbReference>
<accession>A0ABY6B955</accession>
<dbReference type="EMBL" id="CP104694">
    <property type="protein sequence ID" value="UXI66204.1"/>
    <property type="molecule type" value="Genomic_DNA"/>
</dbReference>
<proteinExistence type="predicted"/>
<evidence type="ECO:0000256" key="2">
    <source>
        <dbReference type="SAM" id="SignalP"/>
    </source>
</evidence>
<feature type="chain" id="PRO_5045661589" evidence="2">
    <location>
        <begin position="21"/>
        <end position="582"/>
    </location>
</feature>
<evidence type="ECO:0000256" key="1">
    <source>
        <dbReference type="SAM" id="MobiDB-lite"/>
    </source>
</evidence>
<feature type="signal peptide" evidence="2">
    <location>
        <begin position="1"/>
        <end position="20"/>
    </location>
</feature>
<evidence type="ECO:0000313" key="4">
    <source>
        <dbReference type="Proteomes" id="UP001064632"/>
    </source>
</evidence>